<sequence length="257" mass="28996">MYAVEVKNLSFGYGKENILDNISFRIKQGEFISIIGPNGSGKSTLLKLLNNIYKPKSGTILVQGRNIKDYNGKELARSIALVSQNTVIDYGFTVEDIVLMGRYPYIGRFEKEKEEDYQIVDEALKLTNTYNLKKRRINEISGGECQRVIIAKALAQNPDIILLDEPTSHLDINHQMEILKLLEELNKKQGTTIVLVIHDINLAARYSDRILLLNEGRILAVGEPSIVINEPNIERAYNLEVAIERNPITNSICVIPL</sequence>
<dbReference type="InterPro" id="IPR003439">
    <property type="entry name" value="ABC_transporter-like_ATP-bd"/>
</dbReference>
<dbReference type="EMBL" id="SMAE01000003">
    <property type="protein sequence ID" value="TCS90772.1"/>
    <property type="molecule type" value="Genomic_DNA"/>
</dbReference>
<dbReference type="Proteomes" id="UP000294567">
    <property type="component" value="Unassembled WGS sequence"/>
</dbReference>
<dbReference type="Gene3D" id="3.40.50.300">
    <property type="entry name" value="P-loop containing nucleotide triphosphate hydrolases"/>
    <property type="match status" value="1"/>
</dbReference>
<dbReference type="CDD" id="cd03214">
    <property type="entry name" value="ABC_Iron-Siderophores_B12_Hemin"/>
    <property type="match status" value="1"/>
</dbReference>
<keyword evidence="7" id="KW-1185">Reference proteome</keyword>
<dbReference type="PROSITE" id="PS50893">
    <property type="entry name" value="ABC_TRANSPORTER_2"/>
    <property type="match status" value="1"/>
</dbReference>
<dbReference type="InterPro" id="IPR003593">
    <property type="entry name" value="AAA+_ATPase"/>
</dbReference>
<dbReference type="FunFam" id="3.40.50.300:FF:000134">
    <property type="entry name" value="Iron-enterobactin ABC transporter ATP-binding protein"/>
    <property type="match status" value="1"/>
</dbReference>
<accession>A0A4R3KXX2</accession>
<evidence type="ECO:0000313" key="7">
    <source>
        <dbReference type="Proteomes" id="UP000294567"/>
    </source>
</evidence>
<feature type="domain" description="ABC transporter" evidence="5">
    <location>
        <begin position="4"/>
        <end position="240"/>
    </location>
</feature>
<name>A0A4R3KXX2_9FIRM</name>
<keyword evidence="3 6" id="KW-0067">ATP-binding</keyword>
<dbReference type="PROSITE" id="PS00211">
    <property type="entry name" value="ABC_TRANSPORTER_1"/>
    <property type="match status" value="1"/>
</dbReference>
<dbReference type="SMART" id="SM00382">
    <property type="entry name" value="AAA"/>
    <property type="match status" value="1"/>
</dbReference>
<dbReference type="GO" id="GO:0016887">
    <property type="term" value="F:ATP hydrolysis activity"/>
    <property type="evidence" value="ECO:0007669"/>
    <property type="project" value="InterPro"/>
</dbReference>
<keyword evidence="1" id="KW-0813">Transport</keyword>
<protein>
    <submittedName>
        <fullName evidence="6">Iron complex transport system ATP-binding protein</fullName>
    </submittedName>
</protein>
<organism evidence="6 7">
    <name type="scientific">Keratinibaculum paraultunense</name>
    <dbReference type="NCBI Taxonomy" id="1278232"/>
    <lineage>
        <taxon>Bacteria</taxon>
        <taxon>Bacillati</taxon>
        <taxon>Bacillota</taxon>
        <taxon>Tissierellia</taxon>
        <taxon>Tissierellales</taxon>
        <taxon>Tepidimicrobiaceae</taxon>
        <taxon>Keratinibaculum</taxon>
    </lineage>
</organism>
<dbReference type="PANTHER" id="PTHR42794:SF1">
    <property type="entry name" value="HEMIN IMPORT ATP-BINDING PROTEIN HMUV"/>
    <property type="match status" value="1"/>
</dbReference>
<evidence type="ECO:0000256" key="3">
    <source>
        <dbReference type="ARBA" id="ARBA00022840"/>
    </source>
</evidence>
<gene>
    <name evidence="6" type="ORF">EDD65_10379</name>
</gene>
<dbReference type="PANTHER" id="PTHR42794">
    <property type="entry name" value="HEMIN IMPORT ATP-BINDING PROTEIN HMUV"/>
    <property type="match status" value="1"/>
</dbReference>
<evidence type="ECO:0000313" key="6">
    <source>
        <dbReference type="EMBL" id="TCS90772.1"/>
    </source>
</evidence>
<evidence type="ECO:0000256" key="1">
    <source>
        <dbReference type="ARBA" id="ARBA00022448"/>
    </source>
</evidence>
<dbReference type="AlphaFoldDB" id="A0A4R3KXX2"/>
<dbReference type="Pfam" id="PF00005">
    <property type="entry name" value="ABC_tran"/>
    <property type="match status" value="1"/>
</dbReference>
<dbReference type="InterPro" id="IPR027417">
    <property type="entry name" value="P-loop_NTPase"/>
</dbReference>
<dbReference type="InterPro" id="IPR017871">
    <property type="entry name" value="ABC_transporter-like_CS"/>
</dbReference>
<keyword evidence="2" id="KW-0547">Nucleotide-binding</keyword>
<evidence type="ECO:0000256" key="2">
    <source>
        <dbReference type="ARBA" id="ARBA00022741"/>
    </source>
</evidence>
<reference evidence="6 7" key="1">
    <citation type="submission" date="2019-03" db="EMBL/GenBank/DDBJ databases">
        <title>Genomic Encyclopedia of Type Strains, Phase IV (KMG-IV): sequencing the most valuable type-strain genomes for metagenomic binning, comparative biology and taxonomic classification.</title>
        <authorList>
            <person name="Goeker M."/>
        </authorList>
    </citation>
    <scope>NUCLEOTIDE SEQUENCE [LARGE SCALE GENOMIC DNA]</scope>
    <source>
        <strain evidence="6 7">DSM 26752</strain>
    </source>
</reference>
<evidence type="ECO:0000259" key="5">
    <source>
        <dbReference type="PROSITE" id="PS50893"/>
    </source>
</evidence>
<proteinExistence type="predicted"/>
<dbReference type="RefSeq" id="WP_202690593.1">
    <property type="nucleotide sequence ID" value="NZ_CP068564.1"/>
</dbReference>
<keyword evidence="4" id="KW-1278">Translocase</keyword>
<dbReference type="SUPFAM" id="SSF52540">
    <property type="entry name" value="P-loop containing nucleoside triphosphate hydrolases"/>
    <property type="match status" value="1"/>
</dbReference>
<dbReference type="GO" id="GO:0005524">
    <property type="term" value="F:ATP binding"/>
    <property type="evidence" value="ECO:0007669"/>
    <property type="project" value="UniProtKB-KW"/>
</dbReference>
<evidence type="ECO:0000256" key="4">
    <source>
        <dbReference type="ARBA" id="ARBA00022967"/>
    </source>
</evidence>
<comment type="caution">
    <text evidence="6">The sequence shown here is derived from an EMBL/GenBank/DDBJ whole genome shotgun (WGS) entry which is preliminary data.</text>
</comment>